<dbReference type="InterPro" id="IPR036249">
    <property type="entry name" value="Thioredoxin-like_sf"/>
</dbReference>
<dbReference type="SUPFAM" id="SSF52833">
    <property type="entry name" value="Thioredoxin-like"/>
    <property type="match status" value="1"/>
</dbReference>
<reference evidence="1" key="1">
    <citation type="journal article" date="2020" name="Nature">
        <title>Giant virus diversity and host interactions through global metagenomics.</title>
        <authorList>
            <person name="Schulz F."/>
            <person name="Roux S."/>
            <person name="Paez-Espino D."/>
            <person name="Jungbluth S."/>
            <person name="Walsh D.A."/>
            <person name="Denef V.J."/>
            <person name="McMahon K.D."/>
            <person name="Konstantinidis K.T."/>
            <person name="Eloe-Fadrosh E.A."/>
            <person name="Kyrpides N.C."/>
            <person name="Woyke T."/>
        </authorList>
    </citation>
    <scope>NUCLEOTIDE SEQUENCE</scope>
    <source>
        <strain evidence="1">GVMAG-M-3300020182-33</strain>
    </source>
</reference>
<accession>A0A6C0BZC1</accession>
<dbReference type="AlphaFoldDB" id="A0A6C0BZC1"/>
<organism evidence="1">
    <name type="scientific">viral metagenome</name>
    <dbReference type="NCBI Taxonomy" id="1070528"/>
    <lineage>
        <taxon>unclassified sequences</taxon>
        <taxon>metagenomes</taxon>
        <taxon>organismal metagenomes</taxon>
    </lineage>
</organism>
<protein>
    <recommendedName>
        <fullName evidence="2">Thioredoxin domain-containing protein</fullName>
    </recommendedName>
</protein>
<name>A0A6C0BZC1_9ZZZZ</name>
<evidence type="ECO:0008006" key="2">
    <source>
        <dbReference type="Google" id="ProtNLM"/>
    </source>
</evidence>
<proteinExistence type="predicted"/>
<dbReference type="EMBL" id="MN739303">
    <property type="protein sequence ID" value="QHS97755.1"/>
    <property type="molecule type" value="Genomic_DNA"/>
</dbReference>
<sequence length="88" mass="9781">MTRAIVVVFHMVGCPHCPPALEASSKIKTAHILHIRSDHPIVKELGIASFPTIWVSLPNSLFDYGAKPRDTPSLEQFVMDKISNNNPF</sequence>
<evidence type="ECO:0000313" key="1">
    <source>
        <dbReference type="EMBL" id="QHS97755.1"/>
    </source>
</evidence>